<gene>
    <name evidence="1" type="ORF">HCG48_05255</name>
</gene>
<dbReference type="EMBL" id="CP051167">
    <property type="protein sequence ID" value="QIZ70048.1"/>
    <property type="molecule type" value="Genomic_DNA"/>
</dbReference>
<sequence length="62" mass="7013">MASNGSQSNQTLDRRPWRANDNIRHSICLSGRQNQQNPLGYNAPKGDNACDILNKMKLRKES</sequence>
<accession>A0A6H1TTV6</accession>
<reference evidence="1 2" key="1">
    <citation type="submission" date="2020-04" db="EMBL/GenBank/DDBJ databases">
        <authorList>
            <person name="Basu S."/>
            <person name="Maruthanayagam V."/>
            <person name="Chakraborty S."/>
            <person name="Pramanik A."/>
            <person name="Mukherjee J."/>
            <person name="Brink B."/>
        </authorList>
    </citation>
    <scope>NUCLEOTIDE SEQUENCE [LARGE SCALE GENOMIC DNA]</scope>
    <source>
        <strain evidence="1 2">AP17</strain>
    </source>
</reference>
<dbReference type="RefSeq" id="WP_168568205.1">
    <property type="nucleotide sequence ID" value="NZ_CP051167.1"/>
</dbReference>
<evidence type="ECO:0000313" key="2">
    <source>
        <dbReference type="Proteomes" id="UP000500857"/>
    </source>
</evidence>
<proteinExistence type="predicted"/>
<protein>
    <submittedName>
        <fullName evidence="1">Uncharacterized protein</fullName>
    </submittedName>
</protein>
<evidence type="ECO:0000313" key="1">
    <source>
        <dbReference type="EMBL" id="QIZ70048.1"/>
    </source>
</evidence>
<organism evidence="1 2">
    <name type="scientific">Oxynema aestuarii AP17</name>
    <dbReference type="NCBI Taxonomy" id="2064643"/>
    <lineage>
        <taxon>Bacteria</taxon>
        <taxon>Bacillati</taxon>
        <taxon>Cyanobacteriota</taxon>
        <taxon>Cyanophyceae</taxon>
        <taxon>Oscillatoriophycideae</taxon>
        <taxon>Oscillatoriales</taxon>
        <taxon>Oscillatoriaceae</taxon>
        <taxon>Oxynema</taxon>
        <taxon>Oxynema aestuarii</taxon>
    </lineage>
</organism>
<dbReference type="AlphaFoldDB" id="A0A6H1TTV6"/>
<dbReference type="KEGG" id="oxy:HCG48_05255"/>
<keyword evidence="2" id="KW-1185">Reference proteome</keyword>
<name>A0A6H1TTV6_9CYAN</name>
<dbReference type="Proteomes" id="UP000500857">
    <property type="component" value="Chromosome"/>
</dbReference>